<evidence type="ECO:0000313" key="7">
    <source>
        <dbReference type="EMBL" id="GAA0370383.1"/>
    </source>
</evidence>
<evidence type="ECO:0000259" key="6">
    <source>
        <dbReference type="PROSITE" id="PS51764"/>
    </source>
</evidence>
<dbReference type="InterPro" id="IPR000805">
    <property type="entry name" value="Glyco_hydro_26"/>
</dbReference>
<keyword evidence="2 4" id="KW-0378">Hydrolase</keyword>
<feature type="active site" description="Proton donor" evidence="4">
    <location>
        <position position="160"/>
    </location>
</feature>
<feature type="signal peptide" evidence="5">
    <location>
        <begin position="1"/>
        <end position="26"/>
    </location>
</feature>
<name>A0ABN0XQQ0_9ACTN</name>
<evidence type="ECO:0000256" key="4">
    <source>
        <dbReference type="PROSITE-ProRule" id="PRU01100"/>
    </source>
</evidence>
<feature type="chain" id="PRO_5045430224" description="GH26 domain-containing protein" evidence="5">
    <location>
        <begin position="27"/>
        <end position="332"/>
    </location>
</feature>
<dbReference type="PANTHER" id="PTHR40079:SF4">
    <property type="entry name" value="GH26 DOMAIN-CONTAINING PROTEIN-RELATED"/>
    <property type="match status" value="1"/>
</dbReference>
<gene>
    <name evidence="7" type="ORF">GCM10010319_55480</name>
</gene>
<accession>A0ABN0XQQ0</accession>
<dbReference type="PROSITE" id="PS51257">
    <property type="entry name" value="PROKAR_LIPOPROTEIN"/>
    <property type="match status" value="1"/>
</dbReference>
<dbReference type="InterPro" id="IPR022790">
    <property type="entry name" value="GH26_dom"/>
</dbReference>
<dbReference type="PROSITE" id="PS51764">
    <property type="entry name" value="GH26"/>
    <property type="match status" value="1"/>
</dbReference>
<reference evidence="7 8" key="1">
    <citation type="journal article" date="2019" name="Int. J. Syst. Evol. Microbiol.">
        <title>The Global Catalogue of Microorganisms (GCM) 10K type strain sequencing project: providing services to taxonomists for standard genome sequencing and annotation.</title>
        <authorList>
            <consortium name="The Broad Institute Genomics Platform"/>
            <consortium name="The Broad Institute Genome Sequencing Center for Infectious Disease"/>
            <person name="Wu L."/>
            <person name="Ma J."/>
        </authorList>
    </citation>
    <scope>NUCLEOTIDE SEQUENCE [LARGE SCALE GENOMIC DNA]</scope>
    <source>
        <strain evidence="7 8">JCM 4565</strain>
    </source>
</reference>
<feature type="active site" description="Nucleophile" evidence="4">
    <location>
        <position position="264"/>
    </location>
</feature>
<feature type="domain" description="GH26" evidence="6">
    <location>
        <begin position="38"/>
        <end position="329"/>
    </location>
</feature>
<dbReference type="Pfam" id="PF02156">
    <property type="entry name" value="Glyco_hydro_26"/>
    <property type="match status" value="1"/>
</dbReference>
<evidence type="ECO:0000256" key="1">
    <source>
        <dbReference type="ARBA" id="ARBA00007754"/>
    </source>
</evidence>
<sequence length="332" mass="36813">MRPRISRTATTAALFAAVVALVGCSAAESGAGARGARPEAKATEEFVKPHDLRPLIQPRKKYFGAAVEKAPTSMALVDKYTDMVGKKPNLLEYYAAWGDEFNAAGVRNAWQTGALTVVSWEPADTTIADIADGKSDDYLKKYAGAVRKVGLPIAISFADEMNGHWETWGTKHVKPADYVRAWKHLHEVFDEAGATNVIWAWSPNIVNSVKSVDIEQYYPGDAYVDWVGMVGYFTTNESNAFDYVFGPTIKKVRTFSNKPLLILETAAEPGARRRADVQNLFKGVTDRDDIIGFVWFDHNKRADWRLEVSPLALAEFKRLAADDAFGFDVRKP</sequence>
<keyword evidence="5" id="KW-0732">Signal</keyword>
<evidence type="ECO:0000313" key="8">
    <source>
        <dbReference type="Proteomes" id="UP001500063"/>
    </source>
</evidence>
<dbReference type="EMBL" id="BAAABW010000026">
    <property type="protein sequence ID" value="GAA0370383.1"/>
    <property type="molecule type" value="Genomic_DNA"/>
</dbReference>
<dbReference type="Proteomes" id="UP001500063">
    <property type="component" value="Unassembled WGS sequence"/>
</dbReference>
<dbReference type="RefSeq" id="WP_301891644.1">
    <property type="nucleotide sequence ID" value="NZ_BAAABW010000026.1"/>
</dbReference>
<dbReference type="Gene3D" id="3.20.20.80">
    <property type="entry name" value="Glycosidases"/>
    <property type="match status" value="1"/>
</dbReference>
<comment type="similarity">
    <text evidence="1 4">Belongs to the glycosyl hydrolase 26 family.</text>
</comment>
<evidence type="ECO:0000256" key="3">
    <source>
        <dbReference type="ARBA" id="ARBA00023295"/>
    </source>
</evidence>
<keyword evidence="8" id="KW-1185">Reference proteome</keyword>
<dbReference type="InterPro" id="IPR017853">
    <property type="entry name" value="GH"/>
</dbReference>
<proteinExistence type="inferred from homology"/>
<dbReference type="PANTHER" id="PTHR40079">
    <property type="entry name" value="MANNAN ENDO-1,4-BETA-MANNOSIDASE E-RELATED"/>
    <property type="match status" value="1"/>
</dbReference>
<comment type="caution">
    <text evidence="7">The sequence shown here is derived from an EMBL/GenBank/DDBJ whole genome shotgun (WGS) entry which is preliminary data.</text>
</comment>
<evidence type="ECO:0000256" key="2">
    <source>
        <dbReference type="ARBA" id="ARBA00022801"/>
    </source>
</evidence>
<protein>
    <recommendedName>
        <fullName evidence="6">GH26 domain-containing protein</fullName>
    </recommendedName>
</protein>
<organism evidence="7 8">
    <name type="scientific">Streptomyces blastmyceticus</name>
    <dbReference type="NCBI Taxonomy" id="68180"/>
    <lineage>
        <taxon>Bacteria</taxon>
        <taxon>Bacillati</taxon>
        <taxon>Actinomycetota</taxon>
        <taxon>Actinomycetes</taxon>
        <taxon>Kitasatosporales</taxon>
        <taxon>Streptomycetaceae</taxon>
        <taxon>Streptomyces</taxon>
    </lineage>
</organism>
<dbReference type="SUPFAM" id="SSF51445">
    <property type="entry name" value="(Trans)glycosidases"/>
    <property type="match status" value="1"/>
</dbReference>
<keyword evidence="3 4" id="KW-0326">Glycosidase</keyword>
<evidence type="ECO:0000256" key="5">
    <source>
        <dbReference type="SAM" id="SignalP"/>
    </source>
</evidence>